<evidence type="ECO:0000313" key="1">
    <source>
        <dbReference type="EMBL" id="SVC53332.1"/>
    </source>
</evidence>
<proteinExistence type="predicted"/>
<gene>
    <name evidence="1" type="ORF">METZ01_LOCUS306186</name>
</gene>
<dbReference type="EMBL" id="UINC01096446">
    <property type="protein sequence ID" value="SVC53332.1"/>
    <property type="molecule type" value="Genomic_DNA"/>
</dbReference>
<reference evidence="1" key="1">
    <citation type="submission" date="2018-05" db="EMBL/GenBank/DDBJ databases">
        <authorList>
            <person name="Lanie J.A."/>
            <person name="Ng W.-L."/>
            <person name="Kazmierczak K.M."/>
            <person name="Andrzejewski T.M."/>
            <person name="Davidsen T.M."/>
            <person name="Wayne K.J."/>
            <person name="Tettelin H."/>
            <person name="Glass J.I."/>
            <person name="Rusch D."/>
            <person name="Podicherti R."/>
            <person name="Tsui H.-C.T."/>
            <person name="Winkler M.E."/>
        </authorList>
    </citation>
    <scope>NUCLEOTIDE SEQUENCE</scope>
</reference>
<organism evidence="1">
    <name type="scientific">marine metagenome</name>
    <dbReference type="NCBI Taxonomy" id="408172"/>
    <lineage>
        <taxon>unclassified sequences</taxon>
        <taxon>metagenomes</taxon>
        <taxon>ecological metagenomes</taxon>
    </lineage>
</organism>
<dbReference type="AlphaFoldDB" id="A0A382N0W1"/>
<name>A0A382N0W1_9ZZZZ</name>
<protein>
    <submittedName>
        <fullName evidence="1">Uncharacterized protein</fullName>
    </submittedName>
</protein>
<accession>A0A382N0W1</accession>
<sequence>MLTSQDRFLSLHRSFWDNYLPLNIFFDLNRYARLKYFAKGHKTEIILLAA</sequence>